<protein>
    <submittedName>
        <fullName evidence="1">Uncharacterized protein</fullName>
    </submittedName>
</protein>
<name>A0A426Y4T5_ENSVE</name>
<dbReference type="Proteomes" id="UP000287651">
    <property type="component" value="Unassembled WGS sequence"/>
</dbReference>
<evidence type="ECO:0000313" key="1">
    <source>
        <dbReference type="EMBL" id="RRT46775.1"/>
    </source>
</evidence>
<comment type="caution">
    <text evidence="1">The sequence shown here is derived from an EMBL/GenBank/DDBJ whole genome shotgun (WGS) entry which is preliminary data.</text>
</comment>
<dbReference type="EMBL" id="AMZH03014967">
    <property type="protein sequence ID" value="RRT46775.1"/>
    <property type="molecule type" value="Genomic_DNA"/>
</dbReference>
<reference evidence="1 2" key="1">
    <citation type="journal article" date="2014" name="Agronomy (Basel)">
        <title>A Draft Genome Sequence for Ensete ventricosum, the Drought-Tolerant Tree Against Hunger.</title>
        <authorList>
            <person name="Harrison J."/>
            <person name="Moore K.A."/>
            <person name="Paszkiewicz K."/>
            <person name="Jones T."/>
            <person name="Grant M."/>
            <person name="Ambacheew D."/>
            <person name="Muzemil S."/>
            <person name="Studholme D.J."/>
        </authorList>
    </citation>
    <scope>NUCLEOTIDE SEQUENCE [LARGE SCALE GENOMIC DNA]</scope>
</reference>
<organism evidence="1 2">
    <name type="scientific">Ensete ventricosum</name>
    <name type="common">Abyssinian banana</name>
    <name type="synonym">Musa ensete</name>
    <dbReference type="NCBI Taxonomy" id="4639"/>
    <lineage>
        <taxon>Eukaryota</taxon>
        <taxon>Viridiplantae</taxon>
        <taxon>Streptophyta</taxon>
        <taxon>Embryophyta</taxon>
        <taxon>Tracheophyta</taxon>
        <taxon>Spermatophyta</taxon>
        <taxon>Magnoliopsida</taxon>
        <taxon>Liliopsida</taxon>
        <taxon>Zingiberales</taxon>
        <taxon>Musaceae</taxon>
        <taxon>Ensete</taxon>
    </lineage>
</organism>
<accession>A0A426Y4T5</accession>
<dbReference type="AlphaFoldDB" id="A0A426Y4T5"/>
<proteinExistence type="predicted"/>
<sequence>MKQAIHIRAEVRLVASSQALVIDLITVEEERIPLKHATCSATFDKEGGELSKSLGIREQENASTREAFSKLKIYKDRLEPQKRGRGDNLRIPSVLSISRLDVSNSTQVYVSGRSTNLVHRSRTLGRHQQTDRRYALRPLLEDLMSISQWFALRPSLEDLKSTSTRYIDGTLLA</sequence>
<evidence type="ECO:0000313" key="2">
    <source>
        <dbReference type="Proteomes" id="UP000287651"/>
    </source>
</evidence>
<gene>
    <name evidence="1" type="ORF">B296_00052764</name>
</gene>